<proteinExistence type="predicted"/>
<evidence type="ECO:0000256" key="7">
    <source>
        <dbReference type="ARBA" id="ARBA00022989"/>
    </source>
</evidence>
<comment type="caution">
    <text evidence="11">The sequence shown here is derived from an EMBL/GenBank/DDBJ whole genome shotgun (WGS) entry which is preliminary data.</text>
</comment>
<dbReference type="PANTHER" id="PTHR24223:SF443">
    <property type="entry name" value="MULTIDRUG-RESISTANCE LIKE PROTEIN 1, ISOFORM I"/>
    <property type="match status" value="1"/>
</dbReference>
<keyword evidence="2" id="KW-0813">Transport</keyword>
<protein>
    <recommendedName>
        <fullName evidence="10">ABC transmembrane type-1 domain-containing protein</fullName>
    </recommendedName>
</protein>
<dbReference type="Pfam" id="PF00005">
    <property type="entry name" value="ABC_tran"/>
    <property type="match status" value="1"/>
</dbReference>
<dbReference type="GO" id="GO:0016020">
    <property type="term" value="C:membrane"/>
    <property type="evidence" value="ECO:0007669"/>
    <property type="project" value="InterPro"/>
</dbReference>
<dbReference type="InterPro" id="IPR003439">
    <property type="entry name" value="ABC_transporter-like_ATP-bd"/>
</dbReference>
<keyword evidence="8 9" id="KW-0472">Membrane</keyword>
<comment type="subcellular location">
    <subcellularLocation>
        <location evidence="1">Endomembrane system</location>
        <topology evidence="1">Multi-pass membrane protein</topology>
    </subcellularLocation>
</comment>
<dbReference type="CDD" id="cd18579">
    <property type="entry name" value="ABC_6TM_ABCC_D1"/>
    <property type="match status" value="1"/>
</dbReference>
<dbReference type="PANTHER" id="PTHR24223">
    <property type="entry name" value="ATP-BINDING CASSETTE SUB-FAMILY C"/>
    <property type="match status" value="1"/>
</dbReference>
<evidence type="ECO:0000256" key="1">
    <source>
        <dbReference type="ARBA" id="ARBA00004127"/>
    </source>
</evidence>
<dbReference type="GO" id="GO:0140359">
    <property type="term" value="F:ABC-type transporter activity"/>
    <property type="evidence" value="ECO:0007669"/>
    <property type="project" value="InterPro"/>
</dbReference>
<dbReference type="InterPro" id="IPR050173">
    <property type="entry name" value="ABC_transporter_C-like"/>
</dbReference>
<organism evidence="11">
    <name type="scientific">Aphanomyces stellatus</name>
    <dbReference type="NCBI Taxonomy" id="120398"/>
    <lineage>
        <taxon>Eukaryota</taxon>
        <taxon>Sar</taxon>
        <taxon>Stramenopiles</taxon>
        <taxon>Oomycota</taxon>
        <taxon>Saprolegniomycetes</taxon>
        <taxon>Saprolegniales</taxon>
        <taxon>Verrucalvaceae</taxon>
        <taxon>Aphanomyces</taxon>
    </lineage>
</organism>
<sequence>MLRLNKLPKYSTFGVDATPHPRQTAGFFAKLFFTYCKPLLQQDRQLNANDIWNLEDVNTAEINTKLMAEGFECSKSVFWAGMHSFGDLFLLTGVLNLGFRLLDLVSPIVLQQVVGATAGGDSSRLYYWLGVLFVAKIARVITWCHCELLENELSLRFVGGLKGLLFKKVLTHATTTAHGAPDLSNVYSSDMEDLIWAGSSLHNLWVIPSQVLVISYLLYQEIGLAAFAGMGMIVLSLVVAGYISTAQSDAFKDVSNARDVRMQAVKETFSSILVVKLHSWEQKCCEKIQKLREIELGHVWRVMACGAYTIFCFWAAPLFVSMSSFAVYTMVMNQPLTATKVFTSLALFRLLKGPLRQLPNNVTAIVEARIALERVMKVLSQPDLPARTTPATDTVGSAIIVIENGSFGWGTDNQTPILTNISLTISRGDLVVIHGKVGSGKSSLCHAILGEMTQTQGTTGVYGSIAYASQEAWIQQMSVRDNILFGASFDSAKYTRVVDACGLLPDFA</sequence>
<dbReference type="SUPFAM" id="SSF90123">
    <property type="entry name" value="ABC transporter transmembrane region"/>
    <property type="match status" value="1"/>
</dbReference>
<dbReference type="Gene3D" id="1.20.1560.10">
    <property type="entry name" value="ABC transporter type 1, transmembrane domain"/>
    <property type="match status" value="1"/>
</dbReference>
<evidence type="ECO:0000259" key="10">
    <source>
        <dbReference type="PROSITE" id="PS50929"/>
    </source>
</evidence>
<keyword evidence="6" id="KW-0067">ATP-binding</keyword>
<name>A0A6A4ZSE8_9STRA</name>
<dbReference type="GO" id="GO:0012505">
    <property type="term" value="C:endomembrane system"/>
    <property type="evidence" value="ECO:0007669"/>
    <property type="project" value="UniProtKB-SubCell"/>
</dbReference>
<evidence type="ECO:0000256" key="9">
    <source>
        <dbReference type="SAM" id="Phobius"/>
    </source>
</evidence>
<dbReference type="Pfam" id="PF00664">
    <property type="entry name" value="ABC_membrane"/>
    <property type="match status" value="1"/>
</dbReference>
<evidence type="ECO:0000256" key="8">
    <source>
        <dbReference type="ARBA" id="ARBA00023136"/>
    </source>
</evidence>
<dbReference type="InterPro" id="IPR044746">
    <property type="entry name" value="ABCC_6TM_D1"/>
</dbReference>
<evidence type="ECO:0000256" key="2">
    <source>
        <dbReference type="ARBA" id="ARBA00022448"/>
    </source>
</evidence>
<feature type="transmembrane region" description="Helical" evidence="9">
    <location>
        <begin position="224"/>
        <end position="243"/>
    </location>
</feature>
<dbReference type="OrthoDB" id="78845at2759"/>
<dbReference type="Gene3D" id="3.40.50.300">
    <property type="entry name" value="P-loop containing nucleotide triphosphate hydrolases"/>
    <property type="match status" value="1"/>
</dbReference>
<dbReference type="InterPro" id="IPR036640">
    <property type="entry name" value="ABC1_TM_sf"/>
</dbReference>
<evidence type="ECO:0000256" key="6">
    <source>
        <dbReference type="ARBA" id="ARBA00022840"/>
    </source>
</evidence>
<dbReference type="InterPro" id="IPR011527">
    <property type="entry name" value="ABC1_TM_dom"/>
</dbReference>
<evidence type="ECO:0000256" key="3">
    <source>
        <dbReference type="ARBA" id="ARBA00022692"/>
    </source>
</evidence>
<evidence type="ECO:0000256" key="5">
    <source>
        <dbReference type="ARBA" id="ARBA00022741"/>
    </source>
</evidence>
<dbReference type="InterPro" id="IPR027417">
    <property type="entry name" value="P-loop_NTPase"/>
</dbReference>
<feature type="non-terminal residue" evidence="11">
    <location>
        <position position="508"/>
    </location>
</feature>
<keyword evidence="7 9" id="KW-1133">Transmembrane helix</keyword>
<dbReference type="GO" id="GO:0016887">
    <property type="term" value="F:ATP hydrolysis activity"/>
    <property type="evidence" value="ECO:0007669"/>
    <property type="project" value="InterPro"/>
</dbReference>
<keyword evidence="5" id="KW-0547">Nucleotide-binding</keyword>
<evidence type="ECO:0000256" key="4">
    <source>
        <dbReference type="ARBA" id="ARBA00022737"/>
    </source>
</evidence>
<dbReference type="GO" id="GO:0005524">
    <property type="term" value="F:ATP binding"/>
    <property type="evidence" value="ECO:0007669"/>
    <property type="project" value="UniProtKB-KW"/>
</dbReference>
<evidence type="ECO:0000313" key="11">
    <source>
        <dbReference type="EMBL" id="KAF0712980.1"/>
    </source>
</evidence>
<dbReference type="PROSITE" id="PS50929">
    <property type="entry name" value="ABC_TM1F"/>
    <property type="match status" value="1"/>
</dbReference>
<feature type="domain" description="ABC transmembrane type-1" evidence="10">
    <location>
        <begin position="90"/>
        <end position="367"/>
    </location>
</feature>
<keyword evidence="3 9" id="KW-0812">Transmembrane</keyword>
<gene>
    <name evidence="11" type="ORF">As57867_004561</name>
</gene>
<dbReference type="SUPFAM" id="SSF52540">
    <property type="entry name" value="P-loop containing nucleoside triphosphate hydrolases"/>
    <property type="match status" value="1"/>
</dbReference>
<reference evidence="11" key="1">
    <citation type="submission" date="2019-06" db="EMBL/GenBank/DDBJ databases">
        <title>Genomics analysis of Aphanomyces spp. identifies a new class of oomycete effector associated with host adaptation.</title>
        <authorList>
            <person name="Gaulin E."/>
        </authorList>
    </citation>
    <scope>NUCLEOTIDE SEQUENCE</scope>
    <source>
        <strain evidence="11">CBS 578.67</strain>
    </source>
</reference>
<dbReference type="AlphaFoldDB" id="A0A6A4ZSE8"/>
<accession>A0A6A4ZSE8</accession>
<dbReference type="EMBL" id="VJMH01001150">
    <property type="protein sequence ID" value="KAF0712980.1"/>
    <property type="molecule type" value="Genomic_DNA"/>
</dbReference>
<keyword evidence="4" id="KW-0677">Repeat</keyword>